<dbReference type="InParanoid" id="A0A3N4KF46"/>
<gene>
    <name evidence="1" type="ORF">P167DRAFT_477823</name>
</gene>
<name>A0A3N4KF46_9PEZI</name>
<proteinExistence type="predicted"/>
<evidence type="ECO:0000313" key="2">
    <source>
        <dbReference type="Proteomes" id="UP000277580"/>
    </source>
</evidence>
<dbReference type="OrthoDB" id="5417989at2759"/>
<accession>A0A3N4KF46</accession>
<dbReference type="Proteomes" id="UP000277580">
    <property type="component" value="Unassembled WGS sequence"/>
</dbReference>
<feature type="non-terminal residue" evidence="1">
    <location>
        <position position="1"/>
    </location>
</feature>
<keyword evidence="2" id="KW-1185">Reference proteome</keyword>
<dbReference type="STRING" id="1392247.A0A3N4KF46"/>
<organism evidence="1 2">
    <name type="scientific">Morchella conica CCBAS932</name>
    <dbReference type="NCBI Taxonomy" id="1392247"/>
    <lineage>
        <taxon>Eukaryota</taxon>
        <taxon>Fungi</taxon>
        <taxon>Dikarya</taxon>
        <taxon>Ascomycota</taxon>
        <taxon>Pezizomycotina</taxon>
        <taxon>Pezizomycetes</taxon>
        <taxon>Pezizales</taxon>
        <taxon>Morchellaceae</taxon>
        <taxon>Morchella</taxon>
    </lineage>
</organism>
<sequence length="146" mass="17032">NKAYRATTQWQGKEMRHLGRIVLGAFAVALQVPSMAARKDSSRALRCVRALIDFHLMAQYTTHTRETLEYLQSYLENLHKYKNVQEIREGSHFNFIKMHLLSHFREHVERFGNIPMFSTDVSELAHRRQIKIAYTASNKVDATVQI</sequence>
<evidence type="ECO:0000313" key="1">
    <source>
        <dbReference type="EMBL" id="RPB06971.1"/>
    </source>
</evidence>
<dbReference type="AlphaFoldDB" id="A0A3N4KF46"/>
<protein>
    <submittedName>
        <fullName evidence="1">Uncharacterized protein</fullName>
    </submittedName>
</protein>
<dbReference type="EMBL" id="ML119203">
    <property type="protein sequence ID" value="RPB06971.1"/>
    <property type="molecule type" value="Genomic_DNA"/>
</dbReference>
<feature type="non-terminal residue" evidence="1">
    <location>
        <position position="146"/>
    </location>
</feature>
<reference evidence="1 2" key="1">
    <citation type="journal article" date="2018" name="Nat. Ecol. Evol.">
        <title>Pezizomycetes genomes reveal the molecular basis of ectomycorrhizal truffle lifestyle.</title>
        <authorList>
            <person name="Murat C."/>
            <person name="Payen T."/>
            <person name="Noel B."/>
            <person name="Kuo A."/>
            <person name="Morin E."/>
            <person name="Chen J."/>
            <person name="Kohler A."/>
            <person name="Krizsan K."/>
            <person name="Balestrini R."/>
            <person name="Da Silva C."/>
            <person name="Montanini B."/>
            <person name="Hainaut M."/>
            <person name="Levati E."/>
            <person name="Barry K.W."/>
            <person name="Belfiori B."/>
            <person name="Cichocki N."/>
            <person name="Clum A."/>
            <person name="Dockter R.B."/>
            <person name="Fauchery L."/>
            <person name="Guy J."/>
            <person name="Iotti M."/>
            <person name="Le Tacon F."/>
            <person name="Lindquist E.A."/>
            <person name="Lipzen A."/>
            <person name="Malagnac F."/>
            <person name="Mello A."/>
            <person name="Molinier V."/>
            <person name="Miyauchi S."/>
            <person name="Poulain J."/>
            <person name="Riccioni C."/>
            <person name="Rubini A."/>
            <person name="Sitrit Y."/>
            <person name="Splivallo R."/>
            <person name="Traeger S."/>
            <person name="Wang M."/>
            <person name="Zifcakova L."/>
            <person name="Wipf D."/>
            <person name="Zambonelli A."/>
            <person name="Paolocci F."/>
            <person name="Nowrousian M."/>
            <person name="Ottonello S."/>
            <person name="Baldrian P."/>
            <person name="Spatafora J.W."/>
            <person name="Henrissat B."/>
            <person name="Nagy L.G."/>
            <person name="Aury J.M."/>
            <person name="Wincker P."/>
            <person name="Grigoriev I.V."/>
            <person name="Bonfante P."/>
            <person name="Martin F.M."/>
        </authorList>
    </citation>
    <scope>NUCLEOTIDE SEQUENCE [LARGE SCALE GENOMIC DNA]</scope>
    <source>
        <strain evidence="1 2">CCBAS932</strain>
    </source>
</reference>